<evidence type="ECO:0000313" key="2">
    <source>
        <dbReference type="EMBL" id="GCC40200.1"/>
    </source>
</evidence>
<dbReference type="Proteomes" id="UP000287033">
    <property type="component" value="Unassembled WGS sequence"/>
</dbReference>
<proteinExistence type="predicted"/>
<feature type="compositionally biased region" description="Low complexity" evidence="1">
    <location>
        <begin position="83"/>
        <end position="93"/>
    </location>
</feature>
<sequence length="148" mass="16262">MCTATDREEERQVKGQTDRQLTPGDPPLSEGMTLHPQHPTHSTGHRDPCLVSAVLEGARCQSSGLVVFPEGSGFLQTAEMLKPSTPSPSHESSGGPGSDEGSEYYPHIIFVQNKARRDDFCPRNLKKMHTVIDKLMLHSHLKYKGNGV</sequence>
<name>A0A401TC12_CHIPU</name>
<organism evidence="2 3">
    <name type="scientific">Chiloscyllium punctatum</name>
    <name type="common">Brownbanded bambooshark</name>
    <name type="synonym">Hemiscyllium punctatum</name>
    <dbReference type="NCBI Taxonomy" id="137246"/>
    <lineage>
        <taxon>Eukaryota</taxon>
        <taxon>Metazoa</taxon>
        <taxon>Chordata</taxon>
        <taxon>Craniata</taxon>
        <taxon>Vertebrata</taxon>
        <taxon>Chondrichthyes</taxon>
        <taxon>Elasmobranchii</taxon>
        <taxon>Galeomorphii</taxon>
        <taxon>Galeoidea</taxon>
        <taxon>Orectolobiformes</taxon>
        <taxon>Hemiscylliidae</taxon>
        <taxon>Chiloscyllium</taxon>
    </lineage>
</organism>
<dbReference type="PANTHER" id="PTHR14270:SF0">
    <property type="entry name" value="NONSENSE-MEDIATED MRNA DECAY FACTOR SMG9"/>
    <property type="match status" value="1"/>
</dbReference>
<protein>
    <submittedName>
        <fullName evidence="2">Uncharacterized protein</fullName>
    </submittedName>
</protein>
<feature type="region of interest" description="Disordered" evidence="1">
    <location>
        <begin position="77"/>
        <end position="104"/>
    </location>
</feature>
<dbReference type="GO" id="GO:0000184">
    <property type="term" value="P:nuclear-transcribed mRNA catabolic process, nonsense-mediated decay"/>
    <property type="evidence" value="ECO:0007669"/>
    <property type="project" value="InterPro"/>
</dbReference>
<comment type="caution">
    <text evidence="2">The sequence shown here is derived from an EMBL/GenBank/DDBJ whole genome shotgun (WGS) entry which is preliminary data.</text>
</comment>
<dbReference type="OrthoDB" id="79514at2759"/>
<dbReference type="InterPro" id="IPR039177">
    <property type="entry name" value="SMG9"/>
</dbReference>
<feature type="compositionally biased region" description="Basic and acidic residues" evidence="1">
    <location>
        <begin position="1"/>
        <end position="17"/>
    </location>
</feature>
<gene>
    <name evidence="2" type="ORF">chiPu_0024376</name>
</gene>
<accession>A0A401TC12</accession>
<reference evidence="2 3" key="1">
    <citation type="journal article" date="2018" name="Nat. Ecol. Evol.">
        <title>Shark genomes provide insights into elasmobranch evolution and the origin of vertebrates.</title>
        <authorList>
            <person name="Hara Y"/>
            <person name="Yamaguchi K"/>
            <person name="Onimaru K"/>
            <person name="Kadota M"/>
            <person name="Koyanagi M"/>
            <person name="Keeley SD"/>
            <person name="Tatsumi K"/>
            <person name="Tanaka K"/>
            <person name="Motone F"/>
            <person name="Kageyama Y"/>
            <person name="Nozu R"/>
            <person name="Adachi N"/>
            <person name="Nishimura O"/>
            <person name="Nakagawa R"/>
            <person name="Tanegashima C"/>
            <person name="Kiyatake I"/>
            <person name="Matsumoto R"/>
            <person name="Murakumo K"/>
            <person name="Nishida K"/>
            <person name="Terakita A"/>
            <person name="Kuratani S"/>
            <person name="Sato K"/>
            <person name="Hyodo S Kuraku.S."/>
        </authorList>
    </citation>
    <scope>NUCLEOTIDE SEQUENCE [LARGE SCALE GENOMIC DNA]</scope>
</reference>
<dbReference type="PANTHER" id="PTHR14270">
    <property type="entry name" value="NONSENSE-MEDIATED MRNA DECAY FACTOR SMG9"/>
    <property type="match status" value="1"/>
</dbReference>
<dbReference type="STRING" id="137246.A0A401TC12"/>
<evidence type="ECO:0000313" key="3">
    <source>
        <dbReference type="Proteomes" id="UP000287033"/>
    </source>
</evidence>
<feature type="region of interest" description="Disordered" evidence="1">
    <location>
        <begin position="1"/>
        <end position="47"/>
    </location>
</feature>
<evidence type="ECO:0000256" key="1">
    <source>
        <dbReference type="SAM" id="MobiDB-lite"/>
    </source>
</evidence>
<dbReference type="EMBL" id="BEZZ01038173">
    <property type="protein sequence ID" value="GCC40200.1"/>
    <property type="molecule type" value="Genomic_DNA"/>
</dbReference>
<keyword evidence="3" id="KW-1185">Reference proteome</keyword>
<dbReference type="AlphaFoldDB" id="A0A401TC12"/>